<accession>A0A8B9J4W6</accession>
<evidence type="ECO:0000256" key="1">
    <source>
        <dbReference type="SAM" id="MobiDB-lite"/>
    </source>
</evidence>
<name>A0A8B9J4W6_ASTMX</name>
<protein>
    <submittedName>
        <fullName evidence="2">Uncharacterized protein</fullName>
    </submittedName>
</protein>
<reference evidence="2" key="1">
    <citation type="submission" date="2025-08" db="UniProtKB">
        <authorList>
            <consortium name="Ensembl"/>
        </authorList>
    </citation>
    <scope>IDENTIFICATION</scope>
</reference>
<evidence type="ECO:0000313" key="3">
    <source>
        <dbReference type="Proteomes" id="UP000694621"/>
    </source>
</evidence>
<dbReference type="Ensembl" id="ENSAMXT00005003071.1">
    <property type="protein sequence ID" value="ENSAMXP00005002720.1"/>
    <property type="gene ID" value="ENSAMXG00005001630.1"/>
</dbReference>
<dbReference type="AlphaFoldDB" id="A0A8B9J4W6"/>
<dbReference type="Proteomes" id="UP000694621">
    <property type="component" value="Unplaced"/>
</dbReference>
<sequence length="98" mass="11310">MNSRLQEIRERQKLRRQLLAQQLGAESADSIGAVLNSKEEQKEIEESRETCRASFDISVPSSKKKCPNEGEDTEEDLEEHRVTTGIIFLVYLSCQMWH</sequence>
<feature type="region of interest" description="Disordered" evidence="1">
    <location>
        <begin position="59"/>
        <end position="78"/>
    </location>
</feature>
<organism evidence="2 3">
    <name type="scientific">Astyanax mexicanus</name>
    <name type="common">Blind cave fish</name>
    <name type="synonym">Astyanax fasciatus mexicanus</name>
    <dbReference type="NCBI Taxonomy" id="7994"/>
    <lineage>
        <taxon>Eukaryota</taxon>
        <taxon>Metazoa</taxon>
        <taxon>Chordata</taxon>
        <taxon>Craniata</taxon>
        <taxon>Vertebrata</taxon>
        <taxon>Euteleostomi</taxon>
        <taxon>Actinopterygii</taxon>
        <taxon>Neopterygii</taxon>
        <taxon>Teleostei</taxon>
        <taxon>Ostariophysi</taxon>
        <taxon>Characiformes</taxon>
        <taxon>Characoidei</taxon>
        <taxon>Acestrorhamphidae</taxon>
        <taxon>Acestrorhamphinae</taxon>
        <taxon>Astyanax</taxon>
    </lineage>
</organism>
<proteinExistence type="predicted"/>
<evidence type="ECO:0000313" key="2">
    <source>
        <dbReference type="Ensembl" id="ENSAMXP00005002720.1"/>
    </source>
</evidence>